<evidence type="ECO:0008006" key="8">
    <source>
        <dbReference type="Google" id="ProtNLM"/>
    </source>
</evidence>
<dbReference type="InterPro" id="IPR056291">
    <property type="entry name" value="MORN_DRC7"/>
</dbReference>
<evidence type="ECO:0000256" key="1">
    <source>
        <dbReference type="ARBA" id="ARBA00004245"/>
    </source>
</evidence>
<dbReference type="InterPro" id="IPR033551">
    <property type="entry name" value="DRC7/lobo"/>
</dbReference>
<feature type="non-terminal residue" evidence="7">
    <location>
        <position position="1"/>
    </location>
</feature>
<evidence type="ECO:0000313" key="7">
    <source>
        <dbReference type="EMBL" id="JAS43078.1"/>
    </source>
</evidence>
<dbReference type="GO" id="GO:0031514">
    <property type="term" value="C:motile cilium"/>
    <property type="evidence" value="ECO:0007669"/>
    <property type="project" value="TreeGrafter"/>
</dbReference>
<dbReference type="EMBL" id="GECZ01026691">
    <property type="protein sequence ID" value="JAS43078.1"/>
    <property type="molecule type" value="Transcribed_RNA"/>
</dbReference>
<dbReference type="PANTHER" id="PTHR35249:SF2">
    <property type="entry name" value="DYNEIN REGULATORY COMPLEX SUBUNIT 7"/>
    <property type="match status" value="1"/>
</dbReference>
<name>A0A1B6EYQ7_9HEMI</name>
<dbReference type="Pfam" id="PF24667">
    <property type="entry name" value="MORN_DRC7"/>
    <property type="match status" value="1"/>
</dbReference>
<sequence length="575" mass="68417">PPHDPLYWWGIHSWVAVLPSPNKSDVEQVFFIQPGSGVASCPADPLYLGIESLWNHRNYWVNVQNCNGCKDLQFELRDTSCWQHLLPGEPWEWQEISRDIDLDQRDTILLEKHLDMPASWVQRLHIPHDRYEQRYPLGQKSTYYKKALVEKFAPYLHDDGLVCRVTTYEDYECQEPQVEYQMFQNREDCLYRTIRYFQPETIIDEYEKGREDALKRQTRYTEESKRVMEFFQQVRHDSLKTLTLTPLSLEEQFESREDRLYHRFVTFDPRTRALNKWSITDGTIRRTVTKIIEKFHRNIELVADRDIARREFDITNEEIHINYHYAEGKITAGTRYFVKPPLADQGDRLKFDSTMTSGYVVDTAAPPQKKVELFWLLEACLKAERDALKHIRDMEDEILSILRSLAMETAEPKLKISIFDEERNSAAKEGMKRCEQQLKEQTVREVEAETDYLAVYLMQFGNKPLSQQNILEVRQYCLNEYKQLLVDRANKMQFRFDKLTEELQAKHQWYEDLGTHVSNEQEESYLEDVRRLAFQLHTLELRLLRHRDLAAERYAALDLWLCNDPRLTDLDFVSS</sequence>
<dbReference type="AlphaFoldDB" id="A0A1B6EYQ7"/>
<protein>
    <recommendedName>
        <fullName evidence="8">Dynein regulatory complex subunit 7</fullName>
    </recommendedName>
</protein>
<reference evidence="7" key="1">
    <citation type="submission" date="2015-11" db="EMBL/GenBank/DDBJ databases">
        <title>De novo transcriptome assembly of four potential Pierce s Disease insect vectors from Arizona vineyards.</title>
        <authorList>
            <person name="Tassone E.E."/>
        </authorList>
    </citation>
    <scope>NUCLEOTIDE SEQUENCE</scope>
</reference>
<dbReference type="InterPro" id="IPR056290">
    <property type="entry name" value="CEPT76/DRC7_peptidase-like_dom"/>
</dbReference>
<gene>
    <name evidence="7" type="ORF">g.12606</name>
</gene>
<evidence type="ECO:0000259" key="6">
    <source>
        <dbReference type="Pfam" id="PF24671"/>
    </source>
</evidence>
<feature type="domain" description="Dynein regulatory complex subunit 7 C-terminal" evidence="6">
    <location>
        <begin position="464"/>
        <end position="570"/>
    </location>
</feature>
<dbReference type="PANTHER" id="PTHR35249">
    <property type="entry name" value="DYNEIN REGULATORY COMPLEX SUBUNIT 7"/>
    <property type="match status" value="1"/>
</dbReference>
<dbReference type="GO" id="GO:0030317">
    <property type="term" value="P:flagellated sperm motility"/>
    <property type="evidence" value="ECO:0007669"/>
    <property type="project" value="TreeGrafter"/>
</dbReference>
<dbReference type="Pfam" id="PF24656">
    <property type="entry name" value="CEPT76_peptidase"/>
    <property type="match status" value="1"/>
</dbReference>
<dbReference type="GO" id="GO:0005856">
    <property type="term" value="C:cytoskeleton"/>
    <property type="evidence" value="ECO:0007669"/>
    <property type="project" value="UniProtKB-SubCell"/>
</dbReference>
<accession>A0A1B6EYQ7</accession>
<keyword evidence="3" id="KW-0206">Cytoskeleton</keyword>
<evidence type="ECO:0000259" key="4">
    <source>
        <dbReference type="Pfam" id="PF24656"/>
    </source>
</evidence>
<feature type="domain" description="CEP76/DRC7 peptidase-like" evidence="4">
    <location>
        <begin position="12"/>
        <end position="85"/>
    </location>
</feature>
<dbReference type="Pfam" id="PF24671">
    <property type="entry name" value="DRC7_C"/>
    <property type="match status" value="1"/>
</dbReference>
<comment type="subcellular location">
    <subcellularLocation>
        <location evidence="1">Cytoplasm</location>
        <location evidence="1">Cytoskeleton</location>
    </subcellularLocation>
</comment>
<evidence type="ECO:0000256" key="2">
    <source>
        <dbReference type="ARBA" id="ARBA00022490"/>
    </source>
</evidence>
<feature type="domain" description="Dynein regulatory complex subunit 7 MORN" evidence="5">
    <location>
        <begin position="136"/>
        <end position="417"/>
    </location>
</feature>
<proteinExistence type="predicted"/>
<keyword evidence="2" id="KW-0963">Cytoplasm</keyword>
<dbReference type="InterPro" id="IPR056292">
    <property type="entry name" value="DRC7_C"/>
</dbReference>
<organism evidence="7">
    <name type="scientific">Cuerna arida</name>
    <dbReference type="NCBI Taxonomy" id="1464854"/>
    <lineage>
        <taxon>Eukaryota</taxon>
        <taxon>Metazoa</taxon>
        <taxon>Ecdysozoa</taxon>
        <taxon>Arthropoda</taxon>
        <taxon>Hexapoda</taxon>
        <taxon>Insecta</taxon>
        <taxon>Pterygota</taxon>
        <taxon>Neoptera</taxon>
        <taxon>Paraneoptera</taxon>
        <taxon>Hemiptera</taxon>
        <taxon>Auchenorrhyncha</taxon>
        <taxon>Membracoidea</taxon>
        <taxon>Cicadellidae</taxon>
        <taxon>Cicadellinae</taxon>
        <taxon>Proconiini</taxon>
        <taxon>Cuerna</taxon>
    </lineage>
</organism>
<evidence type="ECO:0000259" key="5">
    <source>
        <dbReference type="Pfam" id="PF24667"/>
    </source>
</evidence>
<evidence type="ECO:0000256" key="3">
    <source>
        <dbReference type="ARBA" id="ARBA00023212"/>
    </source>
</evidence>